<name>A0ABS0AX10_9BACT</name>
<dbReference type="Pfam" id="PF12784">
    <property type="entry name" value="PDDEXK_2"/>
    <property type="match status" value="1"/>
</dbReference>
<evidence type="ECO:0000313" key="2">
    <source>
        <dbReference type="Proteomes" id="UP001194714"/>
    </source>
</evidence>
<dbReference type="Proteomes" id="UP001194714">
    <property type="component" value="Unassembled WGS sequence"/>
</dbReference>
<evidence type="ECO:0000313" key="1">
    <source>
        <dbReference type="EMBL" id="MBF5058661.1"/>
    </source>
</evidence>
<accession>A0ABS0AX10</accession>
<keyword evidence="2" id="KW-1185">Reference proteome</keyword>
<comment type="caution">
    <text evidence="1">The sequence shown here is derived from an EMBL/GenBank/DDBJ whole genome shotgun (WGS) entry which is preliminary data.</text>
</comment>
<protein>
    <recommendedName>
        <fullName evidence="3">Transposase</fullName>
    </recommendedName>
</protein>
<evidence type="ECO:0008006" key="3">
    <source>
        <dbReference type="Google" id="ProtNLM"/>
    </source>
</evidence>
<proteinExistence type="predicted"/>
<gene>
    <name evidence="1" type="ORF">NEPTK9_000158</name>
</gene>
<sequence>MLRKRCRICKMFLTSKYLNPIKHLVFKRIFGSEKNKDILTHFLNDILERPCPVKELIFLK</sequence>
<dbReference type="EMBL" id="JAAEJV010000002">
    <property type="protein sequence ID" value="MBF5058661.1"/>
    <property type="molecule type" value="Genomic_DNA"/>
</dbReference>
<organism evidence="1 2">
    <name type="scientific">Candidatus Neptunichlamydia vexilliferae</name>
    <dbReference type="NCBI Taxonomy" id="1651774"/>
    <lineage>
        <taxon>Bacteria</taxon>
        <taxon>Pseudomonadati</taxon>
        <taxon>Chlamydiota</taxon>
        <taxon>Chlamydiia</taxon>
        <taxon>Parachlamydiales</taxon>
        <taxon>Simkaniaceae</taxon>
        <taxon>Candidatus Neptunichlamydia</taxon>
    </lineage>
</organism>
<reference evidence="1 2" key="1">
    <citation type="submission" date="2020-01" db="EMBL/GenBank/DDBJ databases">
        <title>Draft genome sequence of Cand. Neptunochlamydia vexilliferae K9.</title>
        <authorList>
            <person name="Schulz F."/>
            <person name="Koestlbacher S."/>
            <person name="Wascher F."/>
            <person name="Pizzetti I."/>
            <person name="Horn M."/>
        </authorList>
    </citation>
    <scope>NUCLEOTIDE SEQUENCE [LARGE SCALE GENOMIC DNA]</scope>
    <source>
        <strain evidence="1 2">K9</strain>
    </source>
</reference>